<protein>
    <recommendedName>
        <fullName evidence="12">AAA+ ATPase domain-containing protein</fullName>
    </recommendedName>
</protein>
<comment type="caution">
    <text evidence="10">The sequence shown here is derived from an EMBL/GenBank/DDBJ whole genome shotgun (WGS) entry which is preliminary data.</text>
</comment>
<dbReference type="Gene3D" id="3.80.10.10">
    <property type="entry name" value="Ribonuclease Inhibitor"/>
    <property type="match status" value="7"/>
</dbReference>
<dbReference type="SUPFAM" id="SSF52540">
    <property type="entry name" value="P-loop containing nucleoside triphosphate hydrolases"/>
    <property type="match status" value="1"/>
</dbReference>
<feature type="domain" description="Disease resistance protein At4g27190-like leucine-rich repeats" evidence="8">
    <location>
        <begin position="1411"/>
        <end position="1460"/>
    </location>
</feature>
<feature type="domain" description="Disease resistance R13L4/SHOC-2-like LRR" evidence="9">
    <location>
        <begin position="568"/>
        <end position="725"/>
    </location>
</feature>
<dbReference type="PANTHER" id="PTHR33463:SF174">
    <property type="entry name" value="DOMAIN-CONTAINING DISEASE RESISTANCE PROTEIN, PUTATIVE-RELATED"/>
    <property type="match status" value="1"/>
</dbReference>
<dbReference type="InterPro" id="IPR055414">
    <property type="entry name" value="LRR_R13L4/SHOC2-like"/>
</dbReference>
<gene>
    <name evidence="10" type="ORF">CXB51_024834</name>
</gene>
<dbReference type="Pfam" id="PF00931">
    <property type="entry name" value="NB-ARC"/>
    <property type="match status" value="1"/>
</dbReference>
<evidence type="ECO:0000259" key="7">
    <source>
        <dbReference type="Pfam" id="PF00931"/>
    </source>
</evidence>
<dbReference type="FunFam" id="3.40.50.300:FF:001091">
    <property type="entry name" value="Probable disease resistance protein At1g61300"/>
    <property type="match status" value="1"/>
</dbReference>
<evidence type="ECO:0000256" key="5">
    <source>
        <dbReference type="ARBA" id="ARBA00022840"/>
    </source>
</evidence>
<dbReference type="OrthoDB" id="1747797at2759"/>
<feature type="domain" description="Disease resistance protein At4g27190-like leucine-rich repeats" evidence="8">
    <location>
        <begin position="1561"/>
        <end position="1685"/>
    </location>
</feature>
<dbReference type="Pfam" id="PF23247">
    <property type="entry name" value="LRR_RPS2"/>
    <property type="match status" value="6"/>
</dbReference>
<evidence type="ECO:0000256" key="4">
    <source>
        <dbReference type="ARBA" id="ARBA00022821"/>
    </source>
</evidence>
<dbReference type="SUPFAM" id="SSF52047">
    <property type="entry name" value="RNI-like"/>
    <property type="match status" value="2"/>
</dbReference>
<feature type="domain" description="Disease resistance protein At4g27190-like leucine-rich repeats" evidence="8">
    <location>
        <begin position="1841"/>
        <end position="1985"/>
    </location>
</feature>
<dbReference type="GO" id="GO:0005524">
    <property type="term" value="F:ATP binding"/>
    <property type="evidence" value="ECO:0007669"/>
    <property type="project" value="UniProtKB-KW"/>
</dbReference>
<dbReference type="GO" id="GO:0006952">
    <property type="term" value="P:defense response"/>
    <property type="evidence" value="ECO:0007669"/>
    <property type="project" value="UniProtKB-KW"/>
</dbReference>
<dbReference type="InterPro" id="IPR042197">
    <property type="entry name" value="Apaf_helical"/>
</dbReference>
<keyword evidence="4" id="KW-0611">Plant defense</keyword>
<reference evidence="10 11" key="1">
    <citation type="journal article" date="2021" name="bioRxiv">
        <title>The Gossypium anomalum genome as a resource for cotton improvement and evolutionary analysis of hybrid incompatibility.</title>
        <authorList>
            <person name="Grover C.E."/>
            <person name="Yuan D."/>
            <person name="Arick M.A."/>
            <person name="Miller E.R."/>
            <person name="Hu G."/>
            <person name="Peterson D.G."/>
            <person name="Wendel J.F."/>
            <person name="Udall J.A."/>
        </authorList>
    </citation>
    <scope>NUCLEOTIDE SEQUENCE [LARGE SCALE GENOMIC DNA]</scope>
    <source>
        <strain evidence="10">JFW-Udall</strain>
        <tissue evidence="10">Leaf</tissue>
    </source>
</reference>
<name>A0A8J6CMB6_9ROSI</name>
<evidence type="ECO:0000256" key="1">
    <source>
        <dbReference type="ARBA" id="ARBA00008894"/>
    </source>
</evidence>
<dbReference type="InterPro" id="IPR057135">
    <property type="entry name" value="At4g27190-like_LRR"/>
</dbReference>
<dbReference type="EMBL" id="JAHUZN010000010">
    <property type="protein sequence ID" value="KAG8480247.1"/>
    <property type="molecule type" value="Genomic_DNA"/>
</dbReference>
<dbReference type="Gene3D" id="3.40.50.300">
    <property type="entry name" value="P-loop containing nucleotide triphosphate hydrolases"/>
    <property type="match status" value="1"/>
</dbReference>
<keyword evidence="6" id="KW-0175">Coiled coil</keyword>
<feature type="domain" description="Disease resistance protein At4g27190-like leucine-rich repeats" evidence="8">
    <location>
        <begin position="1718"/>
        <end position="1810"/>
    </location>
</feature>
<proteinExistence type="inferred from homology"/>
<evidence type="ECO:0000256" key="2">
    <source>
        <dbReference type="ARBA" id="ARBA00022737"/>
    </source>
</evidence>
<keyword evidence="11" id="KW-1185">Reference proteome</keyword>
<evidence type="ECO:0000259" key="9">
    <source>
        <dbReference type="Pfam" id="PF23598"/>
    </source>
</evidence>
<feature type="domain" description="Disease resistance protein At4g27190-like leucine-rich repeats" evidence="8">
    <location>
        <begin position="913"/>
        <end position="1046"/>
    </location>
</feature>
<accession>A0A8J6CMB6</accession>
<keyword evidence="2" id="KW-0677">Repeat</keyword>
<dbReference type="InterPro" id="IPR027417">
    <property type="entry name" value="P-loop_NTPase"/>
</dbReference>
<evidence type="ECO:0000256" key="6">
    <source>
        <dbReference type="SAM" id="Coils"/>
    </source>
</evidence>
<dbReference type="Pfam" id="PF23598">
    <property type="entry name" value="LRR_14"/>
    <property type="match status" value="1"/>
</dbReference>
<evidence type="ECO:0008006" key="12">
    <source>
        <dbReference type="Google" id="ProtNLM"/>
    </source>
</evidence>
<dbReference type="SUPFAM" id="SSF52058">
    <property type="entry name" value="L domain-like"/>
    <property type="match status" value="2"/>
</dbReference>
<dbReference type="PANTHER" id="PTHR33463">
    <property type="entry name" value="NB-ARC DOMAIN-CONTAINING PROTEIN-RELATED"/>
    <property type="match status" value="1"/>
</dbReference>
<dbReference type="GO" id="GO:0043531">
    <property type="term" value="F:ADP binding"/>
    <property type="evidence" value="ECO:0007669"/>
    <property type="project" value="InterPro"/>
</dbReference>
<dbReference type="InterPro" id="IPR002182">
    <property type="entry name" value="NB-ARC"/>
</dbReference>
<sequence length="2092" mass="237732">MCKIIQVLVFVVAVVIQFALSMEFVIAIVGSVVAKAVEYTISPIKNHVKYLSNHHQNVETLKNRAKRLKDARDGVQHSVDASKRNGEEIEGDVDKWLSAVDKKILEQVEEVMQDEEKAKKKCFFGMCPNFRTRYKLSLKAEEEAKAVAELLEHGKFERVSYRAAPQGIVVAPVKGYEEFESRMSILNGIMEALKDDSVSVIGVHGMGGIGKTTLVKEIARKVKGKLFDSVVIATVTQAIDIEKIQNQIADFLGLKFEEQSMVGKAFRLRERMKEKRILVVLDDIWEKLDIEEVGIPLGDEHKGCKLLLTSRELNVLLNGMDAQKNFPVGVLNEKEAWDLFKKMAGDYVGSCDLKPIAMEVAKKCAGLPIAIATVSGALRNKRLFEWKNALRELERPSSSNFTGINAAYSAIEWSFNYLESEEVKLTFLLCSVMGHNGLVEDLVRYTLGLGLFDSVYTTEEARNKVLTVVANLKASALLLDSYNDDRFDIHDVVCDAALAIALKDYRMLVLRDHVPKEWSDKEKINSWRVISLSCRQIIANLPKEMECSGLSFFYMAGTVKIPPNFFKQTKGLKVLDLVGMQFPSLPESIIHLADLRMLSLKGCAVDNITILGELKSLEVLNLSHLGIKELPKEMAQLTQLRLLDLSWCSELKIIPPNVLSGLSKLEELYMGGSFVEWEKGGVAENEKKNASLDELNNLPCLTTLYVYIPDAQMIPKHRFVETLDKYVICVGDYNSFVWYENHECLRTLRLKLCTNIHLDNGLKTLLIKTEALYLEGLEGVKNVLVELNNGKDLPHLKSLHVENGMHVQYITMNEIGVSELCSITLENLPQLISFCSQDGRCFTVSEPLPLFNKQVCRWITNLRSLIITGCGKLEHLLSPSLARSLVQLQCFKIKDCEGLRDIILTEEIEEERKDVICFPRLNSLHIVELRNLIFFCSGNYNIKFPLLKKLKIEACPKLKEFISQTSTQSDMHTLFNEKAAFPRLERMKIDILTNVKMIFHNDLAPGSLQNLRKIRVERCRSLKNLFPVSIAKDLLQLKDLCITDCGVEEIVSKGERVEEQPVSFEFPQVSSLEVTSLKNLKCFYEGQHTIVWPMLKKLITDCSALLKIVASEHLRLFQGNEQPVLLVEEVIPKLEELELLDFGDMDRFPPALFQDIKVFVARGGTRSSIFPFVRRFCNLDSFKLFDFDFKYVVPCKGDAGTLSKIRNLELGSAINLKHIWRKDSELDHILSNLQTLTVSECDDLINIRASSSSLQNLTTLNVYFCKMMTNLVTPSVIKNFVQLTTMRVSGCTKMTEIVGNEGDYHQTIVVSKLKCLELSNLQSLTSFCPGSYTFNFPCLEELVVQRCPRLKIFSKGVLSTPQLKRIKQSHYREKWSWTSDLNTTIQQLYTEKDGFYDGQNLNISDTFPKSIEIWIRNPQEILGRNLRSMYYYKCSSLKYIFTPSMLLSLNQLHRLEVKECSSMEQVVREEEEAMTHKFTFLALLSITIESCPNLTNFHLGSQAIEFPKLFRISIVECPKMTTFSSSTSRESGDASENMVGEGGIYDNNTAFFSNKVVIPRLEELDLSSINIHKIWHHPSSPSVGCLYSLQVKRCHNLKYLFPSFFVKDLVQLRLLEILDCNMMEQVIFTDGLVEEHQGRNQMFFSELELLLLKDLPKLTSLCFENCFEFHCLAYLILINCPLLKTFNSKCVPGDEPEIGQHVQASNLEVQNSSLLNEKVVFPSLEKLRIRNCDSLEQIIELQGVIADESQSTSAAQSIMAETETTKFAFPKLTNLELDKVPRLKSFYSRMHTTQWPSLKQMDIIECPRVQIFTPQCPESQVGISNQQPLFCVNEDTFPVLEELTVKTNDMVKGICDGQLSLQCFQSLKHLNLQFFPETSTTLPYCFIRSLPMLHKLVIDNASICQIVQSEGLSDEERHTSAFYQLKELSLSQLPELTLKSFEPSLLSFKNLTTLEASRCHGFINLIACSTAKCLTLLERLSIDDCEMIEEIIACEAEEIQGGIVFPKLKYLKLSCLPCLASFSLAHHSLEFPVLLMVMVTKCPQMRNFCQGDLSTPRLEQMHLTRDKEGELQWEGDLNTTIKHMFDEMLKRF</sequence>
<comment type="similarity">
    <text evidence="1">Belongs to the disease resistance NB-LRR family.</text>
</comment>
<evidence type="ECO:0000259" key="8">
    <source>
        <dbReference type="Pfam" id="PF23247"/>
    </source>
</evidence>
<feature type="domain" description="Disease resistance protein At4g27190-like leucine-rich repeats" evidence="8">
    <location>
        <begin position="1249"/>
        <end position="1354"/>
    </location>
</feature>
<feature type="coiled-coil region" evidence="6">
    <location>
        <begin position="51"/>
        <end position="78"/>
    </location>
</feature>
<evidence type="ECO:0000313" key="11">
    <source>
        <dbReference type="Proteomes" id="UP000701853"/>
    </source>
</evidence>
<dbReference type="Proteomes" id="UP000701853">
    <property type="component" value="Chromosome 10"/>
</dbReference>
<feature type="domain" description="NB-ARC" evidence="7">
    <location>
        <begin position="187"/>
        <end position="345"/>
    </location>
</feature>
<dbReference type="Gene3D" id="1.10.8.430">
    <property type="entry name" value="Helical domain of apoptotic protease-activating factors"/>
    <property type="match status" value="1"/>
</dbReference>
<dbReference type="InterPro" id="IPR050905">
    <property type="entry name" value="Plant_NBS-LRR"/>
</dbReference>
<evidence type="ECO:0000313" key="10">
    <source>
        <dbReference type="EMBL" id="KAG8480247.1"/>
    </source>
</evidence>
<keyword evidence="3" id="KW-0547">Nucleotide-binding</keyword>
<keyword evidence="5" id="KW-0067">ATP-binding</keyword>
<dbReference type="PRINTS" id="PR00364">
    <property type="entry name" value="DISEASERSIST"/>
</dbReference>
<dbReference type="InterPro" id="IPR032675">
    <property type="entry name" value="LRR_dom_sf"/>
</dbReference>
<organism evidence="10 11">
    <name type="scientific">Gossypium anomalum</name>
    <dbReference type="NCBI Taxonomy" id="47600"/>
    <lineage>
        <taxon>Eukaryota</taxon>
        <taxon>Viridiplantae</taxon>
        <taxon>Streptophyta</taxon>
        <taxon>Embryophyta</taxon>
        <taxon>Tracheophyta</taxon>
        <taxon>Spermatophyta</taxon>
        <taxon>Magnoliopsida</taxon>
        <taxon>eudicotyledons</taxon>
        <taxon>Gunneridae</taxon>
        <taxon>Pentapetalae</taxon>
        <taxon>rosids</taxon>
        <taxon>malvids</taxon>
        <taxon>Malvales</taxon>
        <taxon>Malvaceae</taxon>
        <taxon>Malvoideae</taxon>
        <taxon>Gossypium</taxon>
    </lineage>
</organism>
<evidence type="ECO:0000256" key="3">
    <source>
        <dbReference type="ARBA" id="ARBA00022741"/>
    </source>
</evidence>